<dbReference type="EC" id="5.4.99.12" evidence="4"/>
<dbReference type="GO" id="GO:1990481">
    <property type="term" value="P:mRNA pseudouridine synthesis"/>
    <property type="evidence" value="ECO:0007669"/>
    <property type="project" value="TreeGrafter"/>
</dbReference>
<evidence type="ECO:0000256" key="3">
    <source>
        <dbReference type="ARBA" id="ARBA00023235"/>
    </source>
</evidence>
<dbReference type="InterPro" id="IPR001406">
    <property type="entry name" value="PsdUridine_synth_TruA"/>
</dbReference>
<comment type="catalytic activity">
    <reaction evidence="4">
        <text>uridine(38/39/40) in tRNA = pseudouridine(38/39/40) in tRNA</text>
        <dbReference type="Rhea" id="RHEA:22376"/>
        <dbReference type="Rhea" id="RHEA-COMP:10085"/>
        <dbReference type="Rhea" id="RHEA-COMP:10087"/>
        <dbReference type="ChEBI" id="CHEBI:65314"/>
        <dbReference type="ChEBI" id="CHEBI:65315"/>
        <dbReference type="EC" id="5.4.99.12"/>
    </reaction>
</comment>
<dbReference type="GO" id="GO:0031119">
    <property type="term" value="P:tRNA pseudouridine synthesis"/>
    <property type="evidence" value="ECO:0007669"/>
    <property type="project" value="TreeGrafter"/>
</dbReference>
<feature type="domain" description="Pseudouridine synthase I TruA alpha/beta" evidence="6">
    <location>
        <begin position="49"/>
        <end position="148"/>
    </location>
</feature>
<protein>
    <recommendedName>
        <fullName evidence="4">tRNA pseudouridine synthase</fullName>
        <ecNumber evidence="4">5.4.99.12</ecNumber>
    </recommendedName>
</protein>
<reference evidence="8" key="1">
    <citation type="journal article" date="2016" name="Nat. Commun.">
        <title>The Gonium pectorale genome demonstrates co-option of cell cycle regulation during the evolution of multicellularity.</title>
        <authorList>
            <person name="Hanschen E.R."/>
            <person name="Marriage T.N."/>
            <person name="Ferris P.J."/>
            <person name="Hamaji T."/>
            <person name="Toyoda A."/>
            <person name="Fujiyama A."/>
            <person name="Neme R."/>
            <person name="Noguchi H."/>
            <person name="Minakuchi Y."/>
            <person name="Suzuki M."/>
            <person name="Kawai-Toyooka H."/>
            <person name="Smith D.R."/>
            <person name="Sparks H."/>
            <person name="Anderson J."/>
            <person name="Bakaric R."/>
            <person name="Luria V."/>
            <person name="Karger A."/>
            <person name="Kirschner M.W."/>
            <person name="Durand P.M."/>
            <person name="Michod R.E."/>
            <person name="Nozaki H."/>
            <person name="Olson B.J."/>
        </authorList>
    </citation>
    <scope>NUCLEOTIDE SEQUENCE [LARGE SCALE GENOMIC DNA]</scope>
    <source>
        <strain evidence="8">NIES-2863</strain>
    </source>
</reference>
<accession>A0A150G3M9</accession>
<dbReference type="OrthoDB" id="271910at2759"/>
<feature type="region of interest" description="Disordered" evidence="5">
    <location>
        <begin position="166"/>
        <end position="194"/>
    </location>
</feature>
<dbReference type="InterPro" id="IPR020103">
    <property type="entry name" value="PsdUridine_synth_cat_dom_sf"/>
</dbReference>
<organism evidence="7 8">
    <name type="scientific">Gonium pectorale</name>
    <name type="common">Green alga</name>
    <dbReference type="NCBI Taxonomy" id="33097"/>
    <lineage>
        <taxon>Eukaryota</taxon>
        <taxon>Viridiplantae</taxon>
        <taxon>Chlorophyta</taxon>
        <taxon>core chlorophytes</taxon>
        <taxon>Chlorophyceae</taxon>
        <taxon>CS clade</taxon>
        <taxon>Chlamydomonadales</taxon>
        <taxon>Volvocaceae</taxon>
        <taxon>Gonium</taxon>
    </lineage>
</organism>
<dbReference type="InterPro" id="IPR020094">
    <property type="entry name" value="TruA/RsuA/RluB/E/F_N"/>
</dbReference>
<feature type="compositionally biased region" description="Basic and acidic residues" evidence="5">
    <location>
        <begin position="305"/>
        <end position="314"/>
    </location>
</feature>
<sequence length="466" mass="47862">MSPPTSPGWDTWLQREFLYANRDWQAVTDFFGAVVRGEASLADLGLQLAVSYLGGAFSGWQSHPGRVTVQGTLQAALQALVPPGSPKVLLAAAGRTDAGVHANGMPVSFYSWQRLPPERVLAAVSSALPGRLAALAVEERPRQFHATFSARWRRYVYLFPLREEERAPGETGGGAGTSSPEAAHGDSRATPDPLASVCDVGSAVQHAAYPDEGAAASCDAAAATIDGTAGGSRPYIPPEVYELDPDPVLLGRMLSALQGASLDFGACARDTPSGKDSACTLHVCRSSVVALPRRRPQLPPTTAAAEDRCARTGEPHPPPQSSHGPLQPCALPEDTSWLSGPCPGAVGGGGCSHAAAGQGSGTGAGPPAERPGSGPTRRGQVRVLCVELVGNRFLRKMVRVLVSTALREATRGAGRCGGRPDALLECLAAGRDATGMPAPATGLCFAGAGYEDGGDGAALPATGVDA</sequence>
<dbReference type="PANTHER" id="PTHR11142:SF5">
    <property type="entry name" value="TRNA PSEUDOURIDINE(38_39) SYNTHASE"/>
    <property type="match status" value="1"/>
</dbReference>
<feature type="region of interest" description="Disordered" evidence="5">
    <location>
        <begin position="294"/>
        <end position="330"/>
    </location>
</feature>
<proteinExistence type="inferred from homology"/>
<dbReference type="AlphaFoldDB" id="A0A150G3M9"/>
<dbReference type="GO" id="GO:0005634">
    <property type="term" value="C:nucleus"/>
    <property type="evidence" value="ECO:0007669"/>
    <property type="project" value="TreeGrafter"/>
</dbReference>
<name>A0A150G3M9_GONPE</name>
<evidence type="ECO:0000256" key="2">
    <source>
        <dbReference type="ARBA" id="ARBA00022694"/>
    </source>
</evidence>
<dbReference type="PANTHER" id="PTHR11142">
    <property type="entry name" value="PSEUDOURIDYLATE SYNTHASE"/>
    <property type="match status" value="1"/>
</dbReference>
<evidence type="ECO:0000313" key="7">
    <source>
        <dbReference type="EMBL" id="KXZ44411.1"/>
    </source>
</evidence>
<dbReference type="Proteomes" id="UP000075714">
    <property type="component" value="Unassembled WGS sequence"/>
</dbReference>
<dbReference type="STRING" id="33097.A0A150G3M9"/>
<dbReference type="InterPro" id="IPR020097">
    <property type="entry name" value="PsdUridine_synth_TruA_a/b_dom"/>
</dbReference>
<keyword evidence="3 4" id="KW-0413">Isomerase</keyword>
<dbReference type="GO" id="GO:0160147">
    <property type="term" value="F:tRNA pseudouridine(38-40) synthase activity"/>
    <property type="evidence" value="ECO:0007669"/>
    <property type="project" value="UniProtKB-EC"/>
</dbReference>
<dbReference type="SUPFAM" id="SSF55120">
    <property type="entry name" value="Pseudouridine synthase"/>
    <property type="match status" value="2"/>
</dbReference>
<dbReference type="Gene3D" id="3.30.70.660">
    <property type="entry name" value="Pseudouridine synthase I, catalytic domain, C-terminal subdomain"/>
    <property type="match status" value="1"/>
</dbReference>
<dbReference type="EMBL" id="LSYV01000069">
    <property type="protein sequence ID" value="KXZ44411.1"/>
    <property type="molecule type" value="Genomic_DNA"/>
</dbReference>
<evidence type="ECO:0000313" key="8">
    <source>
        <dbReference type="Proteomes" id="UP000075714"/>
    </source>
</evidence>
<comment type="similarity">
    <text evidence="1 4">Belongs to the tRNA pseudouridine synthase TruA family.</text>
</comment>
<evidence type="ECO:0000256" key="5">
    <source>
        <dbReference type="SAM" id="MobiDB-lite"/>
    </source>
</evidence>
<keyword evidence="2 4" id="KW-0819">tRNA processing</keyword>
<comment type="caution">
    <text evidence="7">The sequence shown here is derived from an EMBL/GenBank/DDBJ whole genome shotgun (WGS) entry which is preliminary data.</text>
</comment>
<evidence type="ECO:0000256" key="1">
    <source>
        <dbReference type="ARBA" id="ARBA00009375"/>
    </source>
</evidence>
<feature type="region of interest" description="Disordered" evidence="5">
    <location>
        <begin position="357"/>
        <end position="377"/>
    </location>
</feature>
<keyword evidence="8" id="KW-1185">Reference proteome</keyword>
<evidence type="ECO:0000259" key="6">
    <source>
        <dbReference type="Pfam" id="PF01416"/>
    </source>
</evidence>
<dbReference type="GO" id="GO:0005737">
    <property type="term" value="C:cytoplasm"/>
    <property type="evidence" value="ECO:0007669"/>
    <property type="project" value="TreeGrafter"/>
</dbReference>
<dbReference type="GO" id="GO:0003723">
    <property type="term" value="F:RNA binding"/>
    <property type="evidence" value="ECO:0007669"/>
    <property type="project" value="InterPro"/>
</dbReference>
<dbReference type="Gene3D" id="3.30.70.580">
    <property type="entry name" value="Pseudouridine synthase I, catalytic domain, N-terminal subdomain"/>
    <property type="match status" value="1"/>
</dbReference>
<evidence type="ECO:0000256" key="4">
    <source>
        <dbReference type="RuleBase" id="RU003792"/>
    </source>
</evidence>
<dbReference type="Pfam" id="PF01416">
    <property type="entry name" value="PseudoU_synth_1"/>
    <property type="match status" value="1"/>
</dbReference>
<dbReference type="InterPro" id="IPR020095">
    <property type="entry name" value="PsdUridine_synth_TruA_C"/>
</dbReference>
<gene>
    <name evidence="7" type="ORF">GPECTOR_68g383</name>
</gene>